<evidence type="ECO:0000256" key="4">
    <source>
        <dbReference type="ARBA" id="ARBA00022729"/>
    </source>
</evidence>
<evidence type="ECO:0000256" key="1">
    <source>
        <dbReference type="ARBA" id="ARBA00000032"/>
    </source>
</evidence>
<sequence length="153" mass="17752">MKCSEEKTILVGTHIIYRHGDRSPILSYPESIVDEFFWPNGFGQLTLRGQLQQIRLGQYFRERYSELLNSTYVASEVTIRSTDNDRTLMSAYSNLLGLYPTSKEKLDLILLEIEQDNKWPEVLPWQPIPVHTVPKSIDYVCTSDFFDQSTISK</sequence>
<name>A0A815BIM3_9BILA</name>
<dbReference type="InterPro" id="IPR029033">
    <property type="entry name" value="His_PPase_superfam"/>
</dbReference>
<evidence type="ECO:0000256" key="6">
    <source>
        <dbReference type="ARBA" id="ARBA00023157"/>
    </source>
</evidence>
<dbReference type="Pfam" id="PF00328">
    <property type="entry name" value="His_Phos_2"/>
    <property type="match status" value="1"/>
</dbReference>
<protein>
    <recommendedName>
        <fullName evidence="3">acid phosphatase</fullName>
        <ecNumber evidence="3">3.1.3.2</ecNumber>
    </recommendedName>
</protein>
<evidence type="ECO:0000256" key="3">
    <source>
        <dbReference type="ARBA" id="ARBA00012646"/>
    </source>
</evidence>
<dbReference type="InterPro" id="IPR050645">
    <property type="entry name" value="Histidine_acid_phosphatase"/>
</dbReference>
<organism evidence="8 9">
    <name type="scientific">Rotaria sordida</name>
    <dbReference type="NCBI Taxonomy" id="392033"/>
    <lineage>
        <taxon>Eukaryota</taxon>
        <taxon>Metazoa</taxon>
        <taxon>Spiralia</taxon>
        <taxon>Gnathifera</taxon>
        <taxon>Rotifera</taxon>
        <taxon>Eurotatoria</taxon>
        <taxon>Bdelloidea</taxon>
        <taxon>Philodinida</taxon>
        <taxon>Philodinidae</taxon>
        <taxon>Rotaria</taxon>
    </lineage>
</organism>
<accession>A0A815BIM3</accession>
<dbReference type="InterPro" id="IPR000560">
    <property type="entry name" value="His_Pase_clade-2"/>
</dbReference>
<dbReference type="Gene3D" id="3.40.50.1240">
    <property type="entry name" value="Phosphoglycerate mutase-like"/>
    <property type="match status" value="1"/>
</dbReference>
<comment type="catalytic activity">
    <reaction evidence="1">
        <text>a phosphate monoester + H2O = an alcohol + phosphate</text>
        <dbReference type="Rhea" id="RHEA:15017"/>
        <dbReference type="ChEBI" id="CHEBI:15377"/>
        <dbReference type="ChEBI" id="CHEBI:30879"/>
        <dbReference type="ChEBI" id="CHEBI:43474"/>
        <dbReference type="ChEBI" id="CHEBI:67140"/>
        <dbReference type="EC" id="3.1.3.2"/>
    </reaction>
</comment>
<evidence type="ECO:0000256" key="2">
    <source>
        <dbReference type="ARBA" id="ARBA00005375"/>
    </source>
</evidence>
<dbReference type="AlphaFoldDB" id="A0A815BIM3"/>
<comment type="similarity">
    <text evidence="2">Belongs to the histidine acid phosphatase family.</text>
</comment>
<dbReference type="CDD" id="cd07061">
    <property type="entry name" value="HP_HAP_like"/>
    <property type="match status" value="1"/>
</dbReference>
<proteinExistence type="inferred from homology"/>
<dbReference type="OrthoDB" id="258392at2759"/>
<evidence type="ECO:0000256" key="7">
    <source>
        <dbReference type="ARBA" id="ARBA00023180"/>
    </source>
</evidence>
<keyword evidence="5" id="KW-0378">Hydrolase</keyword>
<evidence type="ECO:0000313" key="8">
    <source>
        <dbReference type="EMBL" id="CAF1270061.1"/>
    </source>
</evidence>
<dbReference type="EC" id="3.1.3.2" evidence="3"/>
<dbReference type="SUPFAM" id="SSF53254">
    <property type="entry name" value="Phosphoglycerate mutase-like"/>
    <property type="match status" value="1"/>
</dbReference>
<evidence type="ECO:0000313" key="9">
    <source>
        <dbReference type="Proteomes" id="UP000663882"/>
    </source>
</evidence>
<keyword evidence="6" id="KW-1015">Disulfide bond</keyword>
<dbReference type="PANTHER" id="PTHR11567:SF211">
    <property type="entry name" value="PROSTATIC ACID PHOSPHATASE"/>
    <property type="match status" value="1"/>
</dbReference>
<reference evidence="8" key="1">
    <citation type="submission" date="2021-02" db="EMBL/GenBank/DDBJ databases">
        <authorList>
            <person name="Nowell W R."/>
        </authorList>
    </citation>
    <scope>NUCLEOTIDE SEQUENCE</scope>
</reference>
<keyword evidence="4" id="KW-0732">Signal</keyword>
<dbReference type="Proteomes" id="UP000663882">
    <property type="component" value="Unassembled WGS sequence"/>
</dbReference>
<comment type="caution">
    <text evidence="8">The sequence shown here is derived from an EMBL/GenBank/DDBJ whole genome shotgun (WGS) entry which is preliminary data.</text>
</comment>
<gene>
    <name evidence="8" type="ORF">RFH988_LOCUS28141</name>
</gene>
<dbReference type="EMBL" id="CAJNOO010002457">
    <property type="protein sequence ID" value="CAF1270061.1"/>
    <property type="molecule type" value="Genomic_DNA"/>
</dbReference>
<dbReference type="PANTHER" id="PTHR11567">
    <property type="entry name" value="ACID PHOSPHATASE-RELATED"/>
    <property type="match status" value="1"/>
</dbReference>
<keyword evidence="7" id="KW-0325">Glycoprotein</keyword>
<dbReference type="GO" id="GO:0003993">
    <property type="term" value="F:acid phosphatase activity"/>
    <property type="evidence" value="ECO:0007669"/>
    <property type="project" value="UniProtKB-EC"/>
</dbReference>
<evidence type="ECO:0000256" key="5">
    <source>
        <dbReference type="ARBA" id="ARBA00022801"/>
    </source>
</evidence>